<evidence type="ECO:0000313" key="9">
    <source>
        <dbReference type="Proteomes" id="UP001529257"/>
    </source>
</evidence>
<comment type="caution">
    <text evidence="8">The sequence shown here is derived from an EMBL/GenBank/DDBJ whole genome shotgun (WGS) entry which is preliminary data.</text>
</comment>
<evidence type="ECO:0000256" key="5">
    <source>
        <dbReference type="SAM" id="MobiDB-lite"/>
    </source>
</evidence>
<feature type="compositionally biased region" description="Low complexity" evidence="5">
    <location>
        <begin position="90"/>
        <end position="107"/>
    </location>
</feature>
<feature type="domain" description="OmpA-like" evidence="7">
    <location>
        <begin position="108"/>
        <end position="227"/>
    </location>
</feature>
<feature type="compositionally biased region" description="Basic and acidic residues" evidence="5">
    <location>
        <begin position="78"/>
        <end position="89"/>
    </location>
</feature>
<evidence type="ECO:0000259" key="7">
    <source>
        <dbReference type="PROSITE" id="PS51123"/>
    </source>
</evidence>
<name>A0ABT7U199_ACTVI</name>
<proteinExistence type="predicted"/>
<evidence type="ECO:0000256" key="1">
    <source>
        <dbReference type="ARBA" id="ARBA00004442"/>
    </source>
</evidence>
<feature type="region of interest" description="Disordered" evidence="5">
    <location>
        <begin position="188"/>
        <end position="227"/>
    </location>
</feature>
<dbReference type="Proteomes" id="UP001529257">
    <property type="component" value="Unassembled WGS sequence"/>
</dbReference>
<dbReference type="PANTHER" id="PTHR30329">
    <property type="entry name" value="STATOR ELEMENT OF FLAGELLAR MOTOR COMPLEX"/>
    <property type="match status" value="1"/>
</dbReference>
<dbReference type="InterPro" id="IPR036737">
    <property type="entry name" value="OmpA-like_sf"/>
</dbReference>
<keyword evidence="3" id="KW-0998">Cell outer membrane</keyword>
<dbReference type="PANTHER" id="PTHR30329:SF21">
    <property type="entry name" value="LIPOPROTEIN YIAD-RELATED"/>
    <property type="match status" value="1"/>
</dbReference>
<dbReference type="PRINTS" id="PR01021">
    <property type="entry name" value="OMPADOMAIN"/>
</dbReference>
<accession>A0ABT7U199</accession>
<dbReference type="InterPro" id="IPR050330">
    <property type="entry name" value="Bact_OuterMem_StrucFunc"/>
</dbReference>
<reference evidence="8 9" key="2">
    <citation type="submission" date="2023-06" db="EMBL/GenBank/DDBJ databases">
        <authorList>
            <person name="Zeman M."/>
            <person name="Kubasova T."/>
            <person name="Jahodarova E."/>
            <person name="Nykrynova M."/>
            <person name="Rychlik I."/>
        </authorList>
    </citation>
    <scope>NUCLEOTIDE SEQUENCE [LARGE SCALE GENOMIC DNA]</scope>
    <source>
        <strain evidence="8 9">ET81</strain>
    </source>
</reference>
<evidence type="ECO:0000256" key="4">
    <source>
        <dbReference type="PROSITE-ProRule" id="PRU00473"/>
    </source>
</evidence>
<feature type="region of interest" description="Disordered" evidence="5">
    <location>
        <begin position="52"/>
        <end position="108"/>
    </location>
</feature>
<keyword evidence="9" id="KW-1185">Reference proteome</keyword>
<organism evidence="8 9">
    <name type="scientific">Actinomyces viscosus</name>
    <dbReference type="NCBI Taxonomy" id="1656"/>
    <lineage>
        <taxon>Bacteria</taxon>
        <taxon>Bacillati</taxon>
        <taxon>Actinomycetota</taxon>
        <taxon>Actinomycetes</taxon>
        <taxon>Actinomycetales</taxon>
        <taxon>Actinomycetaceae</taxon>
        <taxon>Actinomyces</taxon>
    </lineage>
</organism>
<evidence type="ECO:0000256" key="6">
    <source>
        <dbReference type="SAM" id="SignalP"/>
    </source>
</evidence>
<sequence>MKRRTLPASRAMGAGLRHRTRLIAAIAGASALAWSTAVGAAALPADPHAGRPVAVPAKNATPDPAPTIVSPESAGPGDSRRVQPLDRRVVPVSRSSSSDSAVTYSSDGRTTVASLSGDVTFDVDSSALTDRAKQVLDEIVNRWNGKPPATVTVVGHTDSVADDAYNQTLSEQRAKAVADYLISKVPSLNVQSSGKGESEPVASETNADGSVNEAGKAANRHVDVRWG</sequence>
<dbReference type="EMBL" id="JAUDBR010000026">
    <property type="protein sequence ID" value="MDM8077854.1"/>
    <property type="molecule type" value="Genomic_DNA"/>
</dbReference>
<dbReference type="Pfam" id="PF00691">
    <property type="entry name" value="OmpA"/>
    <property type="match status" value="1"/>
</dbReference>
<dbReference type="InterPro" id="IPR006664">
    <property type="entry name" value="OMP_bac"/>
</dbReference>
<keyword evidence="6" id="KW-0732">Signal</keyword>
<keyword evidence="2 4" id="KW-0472">Membrane</keyword>
<evidence type="ECO:0000313" key="8">
    <source>
        <dbReference type="EMBL" id="MDM8077854.1"/>
    </source>
</evidence>
<dbReference type="Gene3D" id="3.30.1330.60">
    <property type="entry name" value="OmpA-like domain"/>
    <property type="match status" value="1"/>
</dbReference>
<dbReference type="CDD" id="cd07185">
    <property type="entry name" value="OmpA_C-like"/>
    <property type="match status" value="1"/>
</dbReference>
<evidence type="ECO:0000256" key="2">
    <source>
        <dbReference type="ARBA" id="ARBA00023136"/>
    </source>
</evidence>
<gene>
    <name evidence="8" type="ORF">QUV91_12415</name>
</gene>
<protein>
    <submittedName>
        <fullName evidence="8">OmpA family protein</fullName>
    </submittedName>
</protein>
<dbReference type="SUPFAM" id="SSF103088">
    <property type="entry name" value="OmpA-like"/>
    <property type="match status" value="1"/>
</dbReference>
<feature type="signal peptide" evidence="6">
    <location>
        <begin position="1"/>
        <end position="40"/>
    </location>
</feature>
<dbReference type="InterPro" id="IPR006665">
    <property type="entry name" value="OmpA-like"/>
</dbReference>
<feature type="chain" id="PRO_5045723037" evidence="6">
    <location>
        <begin position="41"/>
        <end position="227"/>
    </location>
</feature>
<reference evidence="9" key="1">
    <citation type="submission" date="2023-06" db="EMBL/GenBank/DDBJ databases">
        <title>Identification and characterization of horizontal gene transfer across gut microbiota members of farm animals based on homology search.</title>
        <authorList>
            <person name="Zeman M."/>
            <person name="Kubasova T."/>
            <person name="Jahodarova E."/>
            <person name="Nykrynova M."/>
            <person name="Rychlik I."/>
        </authorList>
    </citation>
    <scope>NUCLEOTIDE SEQUENCE [LARGE SCALE GENOMIC DNA]</scope>
    <source>
        <strain evidence="9">ET81</strain>
    </source>
</reference>
<evidence type="ECO:0000256" key="3">
    <source>
        <dbReference type="ARBA" id="ARBA00023237"/>
    </source>
</evidence>
<comment type="subcellular location">
    <subcellularLocation>
        <location evidence="1">Cell outer membrane</location>
    </subcellularLocation>
</comment>
<dbReference type="PROSITE" id="PS51123">
    <property type="entry name" value="OMPA_2"/>
    <property type="match status" value="1"/>
</dbReference>